<protein>
    <submittedName>
        <fullName evidence="3">Uncharacterized protein</fullName>
    </submittedName>
</protein>
<gene>
    <name evidence="3" type="ORF">PR017_05445</name>
</gene>
<feature type="region of interest" description="Disordered" evidence="1">
    <location>
        <begin position="1"/>
        <end position="25"/>
    </location>
</feature>
<dbReference type="KEGG" id="rtu:PR017_05445"/>
<name>A0AAF1K959_9HYPH</name>
<evidence type="ECO:0000256" key="1">
    <source>
        <dbReference type="SAM" id="MobiDB-lite"/>
    </source>
</evidence>
<dbReference type="AlphaFoldDB" id="A0AAF1K959"/>
<reference evidence="4" key="2">
    <citation type="journal article" date="2023" name="MicrobiologyOpen">
        <title>Genomics of the tumorigenes clade of the family Rhizobiaceae and description of Rhizobium rhododendri sp. nov.</title>
        <authorList>
            <person name="Kuzmanovic N."/>
            <person name="diCenzo G.C."/>
            <person name="Bunk B."/>
            <person name="Sproeer C."/>
            <person name="Fruehling A."/>
            <person name="Neumann-Schaal M."/>
            <person name="Overmann J."/>
            <person name="Smalla K."/>
        </authorList>
    </citation>
    <scope>NUCLEOTIDE SEQUENCE [LARGE SCALE GENOMIC DNA]</scope>
    <source>
        <strain evidence="4">1078</strain>
    </source>
</reference>
<feature type="compositionally biased region" description="Polar residues" evidence="1">
    <location>
        <begin position="72"/>
        <end position="84"/>
    </location>
</feature>
<evidence type="ECO:0000256" key="2">
    <source>
        <dbReference type="SAM" id="Phobius"/>
    </source>
</evidence>
<keyword evidence="2" id="KW-0472">Membrane</keyword>
<organism evidence="3 4">
    <name type="scientific">Rhizobium tumorigenes</name>
    <dbReference type="NCBI Taxonomy" id="2041385"/>
    <lineage>
        <taxon>Bacteria</taxon>
        <taxon>Pseudomonadati</taxon>
        <taxon>Pseudomonadota</taxon>
        <taxon>Alphaproteobacteria</taxon>
        <taxon>Hyphomicrobiales</taxon>
        <taxon>Rhizobiaceae</taxon>
        <taxon>Rhizobium/Agrobacterium group</taxon>
        <taxon>Rhizobium</taxon>
    </lineage>
</organism>
<accession>A0AAF1K959</accession>
<evidence type="ECO:0000313" key="4">
    <source>
        <dbReference type="Proteomes" id="UP000249499"/>
    </source>
</evidence>
<keyword evidence="4" id="KW-1185">Reference proteome</keyword>
<proteinExistence type="predicted"/>
<reference evidence="3 4" key="1">
    <citation type="journal article" date="2018" name="Sci. Rep.">
        <title>Rhizobium tumorigenes sp. nov., a novel plant tumorigenic bacterium isolated from cane gall tumors on thornless blackberry.</title>
        <authorList>
            <person name="Kuzmanovi N."/>
            <person name="Smalla K."/>
            <person name="Gronow S."/>
            <person name="PuBawska J."/>
        </authorList>
    </citation>
    <scope>NUCLEOTIDE SEQUENCE [LARGE SCALE GENOMIC DNA]</scope>
    <source>
        <strain evidence="3 4">1078</strain>
    </source>
</reference>
<feature type="transmembrane region" description="Helical" evidence="2">
    <location>
        <begin position="33"/>
        <end position="53"/>
    </location>
</feature>
<dbReference type="Proteomes" id="UP000249499">
    <property type="component" value="Chromosome"/>
</dbReference>
<sequence length="84" mass="8505">MSKPVDNDNDAAAVPETAYQGREQAMSGRGKSLSFWGLAVAVVFVVGLAAFAMTREVSHTNLAPNGGAGNSGAVSQPAPAQSSQ</sequence>
<feature type="region of interest" description="Disordered" evidence="1">
    <location>
        <begin position="60"/>
        <end position="84"/>
    </location>
</feature>
<dbReference type="EMBL" id="CP117255">
    <property type="protein sequence ID" value="WFR96574.1"/>
    <property type="molecule type" value="Genomic_DNA"/>
</dbReference>
<keyword evidence="2" id="KW-0812">Transmembrane</keyword>
<keyword evidence="2" id="KW-1133">Transmembrane helix</keyword>
<dbReference type="RefSeq" id="WP_111220652.1">
    <property type="nucleotide sequence ID" value="NZ_CP117255.1"/>
</dbReference>
<evidence type="ECO:0000313" key="3">
    <source>
        <dbReference type="EMBL" id="WFR96574.1"/>
    </source>
</evidence>